<protein>
    <submittedName>
        <fullName evidence="2">Uncharacterized protein</fullName>
    </submittedName>
</protein>
<dbReference type="EMBL" id="HBKQ01055911">
    <property type="protein sequence ID" value="CAE2282213.1"/>
    <property type="molecule type" value="Transcribed_RNA"/>
</dbReference>
<proteinExistence type="predicted"/>
<dbReference type="AlphaFoldDB" id="A0A7S4K2S8"/>
<feature type="region of interest" description="Disordered" evidence="1">
    <location>
        <begin position="37"/>
        <end position="60"/>
    </location>
</feature>
<name>A0A7S4K2S8_9STRA</name>
<reference evidence="2" key="1">
    <citation type="submission" date="2021-01" db="EMBL/GenBank/DDBJ databases">
        <authorList>
            <person name="Corre E."/>
            <person name="Pelletier E."/>
            <person name="Niang G."/>
            <person name="Scheremetjew M."/>
            <person name="Finn R."/>
            <person name="Kale V."/>
            <person name="Holt S."/>
            <person name="Cochrane G."/>
            <person name="Meng A."/>
            <person name="Brown T."/>
            <person name="Cohen L."/>
        </authorList>
    </citation>
    <scope>NUCLEOTIDE SEQUENCE</scope>
    <source>
        <strain evidence="2">Isolate 1302-5</strain>
    </source>
</reference>
<sequence>MAMATAAVTSPGNETSNEPRLSAVCASCHRTLHRRQFQKKEFQKAEQKRHNGGRDDEGPVCRNCKQTATALRLNQKPPPVVKDCGRIAEGSGVKRRPNNFGYCTYLDRLFGMRCFPAIVALGAFTTAKDATESMAAINAAENHGGVGGRRDKDFQGVSDDDDGGRVLCLCIGDGTTPRTAVLASFVEQGWECASIDPELGEEWTGEHGAVRGLTGYRCTLEDFMKEEEEDRRRSKRYEHLVLLCVHSHARFIGGASIPRIRARYGYPRTTLVSLPCCPGFRHVRDVGRFPDASYEDDCVFSACRTVQVWNFERGDPPILLCGEVTLGQVDPP</sequence>
<feature type="compositionally biased region" description="Basic and acidic residues" evidence="1">
    <location>
        <begin position="38"/>
        <end position="59"/>
    </location>
</feature>
<gene>
    <name evidence="2" type="ORF">OAUR00152_LOCUS38283</name>
</gene>
<evidence type="ECO:0000313" key="2">
    <source>
        <dbReference type="EMBL" id="CAE2282213.1"/>
    </source>
</evidence>
<organism evidence="2">
    <name type="scientific">Odontella aurita</name>
    <dbReference type="NCBI Taxonomy" id="265563"/>
    <lineage>
        <taxon>Eukaryota</taxon>
        <taxon>Sar</taxon>
        <taxon>Stramenopiles</taxon>
        <taxon>Ochrophyta</taxon>
        <taxon>Bacillariophyta</taxon>
        <taxon>Mediophyceae</taxon>
        <taxon>Biddulphiophycidae</taxon>
        <taxon>Eupodiscales</taxon>
        <taxon>Odontellaceae</taxon>
        <taxon>Odontella</taxon>
    </lineage>
</organism>
<evidence type="ECO:0000256" key="1">
    <source>
        <dbReference type="SAM" id="MobiDB-lite"/>
    </source>
</evidence>
<accession>A0A7S4K2S8</accession>